<keyword evidence="2" id="KW-1185">Reference proteome</keyword>
<accession>A0A4S8QC65</accession>
<organism evidence="1 2">
    <name type="scientific">Glycomyces buryatensis</name>
    <dbReference type="NCBI Taxonomy" id="2570927"/>
    <lineage>
        <taxon>Bacteria</taxon>
        <taxon>Bacillati</taxon>
        <taxon>Actinomycetota</taxon>
        <taxon>Actinomycetes</taxon>
        <taxon>Glycomycetales</taxon>
        <taxon>Glycomycetaceae</taxon>
        <taxon>Glycomyces</taxon>
    </lineage>
</organism>
<dbReference type="RefSeq" id="WP_136534971.1">
    <property type="nucleotide sequence ID" value="NZ_STGY01000051.1"/>
</dbReference>
<evidence type="ECO:0000313" key="2">
    <source>
        <dbReference type="Proteomes" id="UP000308760"/>
    </source>
</evidence>
<dbReference type="EMBL" id="STGY01000051">
    <property type="protein sequence ID" value="THV41171.1"/>
    <property type="molecule type" value="Genomic_DNA"/>
</dbReference>
<dbReference type="Proteomes" id="UP000308760">
    <property type="component" value="Unassembled WGS sequence"/>
</dbReference>
<name>A0A4S8QC65_9ACTN</name>
<reference evidence="1 2" key="2">
    <citation type="submission" date="2019-05" db="EMBL/GenBank/DDBJ databases">
        <title>Glycomyces buryatensis sp. nov.</title>
        <authorList>
            <person name="Nikitina E."/>
        </authorList>
    </citation>
    <scope>NUCLEOTIDE SEQUENCE [LARGE SCALE GENOMIC DNA]</scope>
    <source>
        <strain evidence="1 2">18</strain>
    </source>
</reference>
<comment type="caution">
    <text evidence="1">The sequence shown here is derived from an EMBL/GenBank/DDBJ whole genome shotgun (WGS) entry which is preliminary data.</text>
</comment>
<sequence length="255" mass="28213">MIENRSENRSEPPAPLRKREHVLPPLRLQLLSVDTDLRFDSEITITIRRPRRVRLEQARAMAYGHVQALADKASSGFPLDRPDAARIAVEAAVARRTGVVRGLLVRSITATIHSDGDGLRKTADHVALRAARDLAGSTAVAEVIRAELFHRQVFSDPGRLASHLLLARPDIGTRRVAEEVVELIRAVEGMRPDAPSIRIAEVLYEFVRDRPDGEKHDLLEAVAAIAIGFDGGTAAKLRKLAEQFASPPERMQQSW</sequence>
<reference evidence="2" key="1">
    <citation type="submission" date="2019-04" db="EMBL/GenBank/DDBJ databases">
        <title>Nocardioides xinjiangensis sp. nov.</title>
        <authorList>
            <person name="Liu S."/>
        </authorList>
    </citation>
    <scope>NUCLEOTIDE SEQUENCE [LARGE SCALE GENOMIC DNA]</scope>
    <source>
        <strain evidence="2">18</strain>
    </source>
</reference>
<proteinExistence type="predicted"/>
<dbReference type="AlphaFoldDB" id="A0A4S8QC65"/>
<gene>
    <name evidence="1" type="ORF">FAB82_13045</name>
</gene>
<evidence type="ECO:0000313" key="1">
    <source>
        <dbReference type="EMBL" id="THV41171.1"/>
    </source>
</evidence>
<protein>
    <submittedName>
        <fullName evidence="1">Uncharacterized protein</fullName>
    </submittedName>
</protein>